<evidence type="ECO:0000256" key="3">
    <source>
        <dbReference type="ARBA" id="ARBA00022490"/>
    </source>
</evidence>
<organism evidence="21 22">
    <name type="scientific">Arabidopsis arenosa</name>
    <name type="common">Sand rock-cress</name>
    <name type="synonym">Cardaminopsis arenosa</name>
    <dbReference type="NCBI Taxonomy" id="38785"/>
    <lineage>
        <taxon>Eukaryota</taxon>
        <taxon>Viridiplantae</taxon>
        <taxon>Streptophyta</taxon>
        <taxon>Embryophyta</taxon>
        <taxon>Tracheophyta</taxon>
        <taxon>Spermatophyta</taxon>
        <taxon>Magnoliopsida</taxon>
        <taxon>eudicotyledons</taxon>
        <taxon>Gunneridae</taxon>
        <taxon>Pentapetalae</taxon>
        <taxon>rosids</taxon>
        <taxon>malvids</taxon>
        <taxon>Brassicales</taxon>
        <taxon>Brassicaceae</taxon>
        <taxon>Camelineae</taxon>
        <taxon>Arabidopsis</taxon>
    </lineage>
</organism>
<sequence length="919" mass="103498">MNQDMFINILSHSPVSVLEKFRHLNKECNQRTYTSSFLKLNLQRTNSISGYFLQYSERLTLHSTFVEALGNRACGTDVSLDFLPPGKVKIEACDSSHGILLCVNDRPVRGRQPEYIICKPTTKQYLILPKPKTRYFTVALGLMVIGSNPFRYKIIRLSDLPYVENRRYNINTTFVCEVFDSVSFAWKRLKNFELLENDLLSPWNSKPIASYGFLHWLTTRNNVIRFCFKTETWSYSPVPENLASANSLNLTSYEGKLGIICSRSKEGVDCEDLWVLKSTFGTSWVNVKEIENKGLKSVGFLSNDVVTLADISKFVNSIHRNLLMDTIDGFADSYDISSTTFFAAAPAPTDNTESSIVFPAAAEQLLTGPDVSALQLLSNSFESVFDKPEEFYSDAKLVLSDGREVSFHRCVLSARSSFFKNALAAVKKEKDSNAAVKLELKEIAKDYEVGFDSVVTVLAYVYSSRVRPPPKGVSECADENCCHVACRPAVDFMLEVLYLAFIFKIPELVTLYQRPLLDVVDKVVIEDTLVILKLANICGKACKKLLDRCKEIIVMSNVDRVSIEKSLSPELFKEITDNRKELGLEVPILDKHVSNIHKALDSDDVELVKHFLTEGHTNLDDACALHFAVAYCDVKTATDLLKLDLADVNHRNPRGYTVLHVAAMRKEPQLILSLLEKGASASEKTLEGRTALLIAKRVTMAVEYNNVPARFKHSLKGRLCVEILEQGDKREPIPRDVPPSFTVAADELKMRLLDLENRVALAQRLFPTEAQVAMEIAQMKGTCEFIVTSLEPDRLTGTKRTSPDVKIAPFKILEEHQSRLRALSKTVELGKRFFPRCSAVLDQIMDCEDLTQLACGEEDTPEKRLQKKQRYMEIQEILTKAFTEDNLELGKSSLKDSSSSTSKSTGGKRSNRKLSHRRR</sequence>
<dbReference type="InterPro" id="IPR011333">
    <property type="entry name" value="SKP1/BTB/POZ_sf"/>
</dbReference>
<dbReference type="GO" id="GO:0008270">
    <property type="term" value="F:zinc ion binding"/>
    <property type="evidence" value="ECO:0007669"/>
    <property type="project" value="UniProtKB-KW"/>
</dbReference>
<evidence type="ECO:0000256" key="4">
    <source>
        <dbReference type="ARBA" id="ARBA00022553"/>
    </source>
</evidence>
<dbReference type="SUPFAM" id="SSF54695">
    <property type="entry name" value="POZ domain"/>
    <property type="match status" value="1"/>
</dbReference>
<keyword evidence="8" id="KW-0833">Ubl conjugation pathway</keyword>
<dbReference type="NCBIfam" id="TIGR01640">
    <property type="entry name" value="F_box_assoc_1"/>
    <property type="match status" value="1"/>
</dbReference>
<dbReference type="SUPFAM" id="SSF48403">
    <property type="entry name" value="Ankyrin repeat"/>
    <property type="match status" value="1"/>
</dbReference>
<feature type="modified residue" description="S-nitrosocysteine" evidence="17">
    <location>
        <position position="482"/>
    </location>
</feature>
<keyword evidence="10" id="KW-0611">Plant defense</keyword>
<name>A0A8S1ZKY3_ARAAE</name>
<keyword evidence="4" id="KW-0597">Phosphoprotein</keyword>
<dbReference type="InterPro" id="IPR000210">
    <property type="entry name" value="BTB/POZ_dom"/>
</dbReference>
<evidence type="ECO:0000313" key="22">
    <source>
        <dbReference type="Proteomes" id="UP000682877"/>
    </source>
</evidence>
<keyword evidence="5" id="KW-0479">Metal-binding</keyword>
<dbReference type="GO" id="GO:0042742">
    <property type="term" value="P:defense response to bacterium"/>
    <property type="evidence" value="ECO:0007669"/>
    <property type="project" value="UniProtKB-ARBA"/>
</dbReference>
<dbReference type="GO" id="GO:0016604">
    <property type="term" value="C:nuclear body"/>
    <property type="evidence" value="ECO:0007669"/>
    <property type="project" value="UniProtKB-SubCell"/>
</dbReference>
<dbReference type="FunFam" id="1.25.40.20:FF:000239">
    <property type="entry name" value="BTB/POZ domain and ankyrin repeat-containing protein NPR1"/>
    <property type="match status" value="1"/>
</dbReference>
<feature type="domain" description="BTB" evidence="19">
    <location>
        <begin position="393"/>
        <end position="470"/>
    </location>
</feature>
<evidence type="ECO:0000256" key="15">
    <source>
        <dbReference type="ARBA" id="ARBA00044947"/>
    </source>
</evidence>
<evidence type="ECO:0000256" key="8">
    <source>
        <dbReference type="ARBA" id="ARBA00022786"/>
    </source>
</evidence>
<dbReference type="Gene3D" id="1.25.40.20">
    <property type="entry name" value="Ankyrin repeat-containing domain"/>
    <property type="match status" value="1"/>
</dbReference>
<dbReference type="Pfam" id="PF00651">
    <property type="entry name" value="BTB"/>
    <property type="match status" value="1"/>
</dbReference>
<dbReference type="GO" id="GO:0045087">
    <property type="term" value="P:innate immune response"/>
    <property type="evidence" value="ECO:0007669"/>
    <property type="project" value="UniProtKB-ARBA"/>
</dbReference>
<keyword evidence="12 16" id="KW-0040">ANK repeat</keyword>
<dbReference type="Pfam" id="PF08268">
    <property type="entry name" value="FBA_3"/>
    <property type="match status" value="1"/>
</dbReference>
<keyword evidence="6" id="KW-0677">Repeat</keyword>
<evidence type="ECO:0000256" key="6">
    <source>
        <dbReference type="ARBA" id="ARBA00022737"/>
    </source>
</evidence>
<dbReference type="EMBL" id="LR999452">
    <property type="protein sequence ID" value="CAE5962206.1"/>
    <property type="molecule type" value="Genomic_DNA"/>
</dbReference>
<dbReference type="GO" id="GO:0031347">
    <property type="term" value="P:regulation of defense response"/>
    <property type="evidence" value="ECO:0007669"/>
    <property type="project" value="UniProtKB-ARBA"/>
</dbReference>
<keyword evidence="9" id="KW-0702">S-nitrosylation</keyword>
<dbReference type="InterPro" id="IPR017451">
    <property type="entry name" value="F-box-assoc_interact_dom"/>
</dbReference>
<feature type="region of interest" description="Disordered" evidence="18">
    <location>
        <begin position="889"/>
        <end position="919"/>
    </location>
</feature>
<feature type="domain" description="C2HC NPR-type" evidence="20">
    <location>
        <begin position="473"/>
        <end position="487"/>
    </location>
</feature>
<dbReference type="FunFam" id="3.30.710.10:FF:000192">
    <property type="entry name" value="Non-expressor of PR1"/>
    <property type="match status" value="1"/>
</dbReference>
<evidence type="ECO:0000256" key="10">
    <source>
        <dbReference type="ARBA" id="ARBA00022821"/>
    </source>
</evidence>
<dbReference type="InterPro" id="IPR036770">
    <property type="entry name" value="Ankyrin_rpt-contain_sf"/>
</dbReference>
<dbReference type="AlphaFoldDB" id="A0A8S1ZKY3"/>
<dbReference type="PROSITE" id="PS50097">
    <property type="entry name" value="BTB"/>
    <property type="match status" value="1"/>
</dbReference>
<comment type="subcellular location">
    <subcellularLocation>
        <location evidence="1">Cytoplasm</location>
    </subcellularLocation>
    <subcellularLocation>
        <location evidence="14">Nucleus</location>
        <location evidence="14">Nuclear body</location>
    </subcellularLocation>
</comment>
<evidence type="ECO:0000259" key="19">
    <source>
        <dbReference type="PROSITE" id="PS50097"/>
    </source>
</evidence>
<keyword evidence="22" id="KW-1185">Reference proteome</keyword>
<dbReference type="GO" id="GO:0050832">
    <property type="term" value="P:defense response to fungus"/>
    <property type="evidence" value="ECO:0007669"/>
    <property type="project" value="UniProtKB-ARBA"/>
</dbReference>
<feature type="repeat" description="ANK" evidence="16">
    <location>
        <begin position="654"/>
        <end position="686"/>
    </location>
</feature>
<reference evidence="21" key="1">
    <citation type="submission" date="2021-01" db="EMBL/GenBank/DDBJ databases">
        <authorList>
            <person name="Bezrukov I."/>
        </authorList>
    </citation>
    <scope>NUCLEOTIDE SEQUENCE</scope>
</reference>
<evidence type="ECO:0000256" key="16">
    <source>
        <dbReference type="PROSITE-ProRule" id="PRU00023"/>
    </source>
</evidence>
<dbReference type="CDD" id="cd18310">
    <property type="entry name" value="BTB_POZ_NPR_plant"/>
    <property type="match status" value="1"/>
</dbReference>
<protein>
    <recommendedName>
        <fullName evidence="23">Non-expressor of PR1</fullName>
    </recommendedName>
</protein>
<evidence type="ECO:0000256" key="5">
    <source>
        <dbReference type="ARBA" id="ARBA00022723"/>
    </source>
</evidence>
<dbReference type="InterPro" id="IPR021094">
    <property type="entry name" value="NPR1/NIM1-like_C"/>
</dbReference>
<evidence type="ECO:0000256" key="2">
    <source>
        <dbReference type="ARBA" id="ARBA00004906"/>
    </source>
</evidence>
<feature type="compositionally biased region" description="Basic residues" evidence="18">
    <location>
        <begin position="909"/>
        <end position="919"/>
    </location>
</feature>
<dbReference type="PANTHER" id="PTHR46475:SF11">
    <property type="entry name" value="REGULATORY PROTEIN NPR1"/>
    <property type="match status" value="1"/>
</dbReference>
<dbReference type="GO" id="GO:0005737">
    <property type="term" value="C:cytoplasm"/>
    <property type="evidence" value="ECO:0007669"/>
    <property type="project" value="UniProtKB-SubCell"/>
</dbReference>
<keyword evidence="7 17" id="KW-0863">Zinc-finger</keyword>
<evidence type="ECO:0000256" key="7">
    <source>
        <dbReference type="ARBA" id="ARBA00022771"/>
    </source>
</evidence>
<proteinExistence type="inferred from homology"/>
<dbReference type="Gene3D" id="3.30.710.10">
    <property type="entry name" value="Potassium Channel Kv1.1, Chain A"/>
    <property type="match status" value="1"/>
</dbReference>
<evidence type="ECO:0000259" key="20">
    <source>
        <dbReference type="PROSITE" id="PS52046"/>
    </source>
</evidence>
<gene>
    <name evidence="21" type="ORF">AARE701A_LOCUS3997</name>
</gene>
<dbReference type="Pfam" id="PF12313">
    <property type="entry name" value="NPR1_like_C"/>
    <property type="match status" value="1"/>
</dbReference>
<evidence type="ECO:0000256" key="12">
    <source>
        <dbReference type="ARBA" id="ARBA00023043"/>
    </source>
</evidence>
<keyword evidence="11" id="KW-0862">Zinc</keyword>
<dbReference type="PROSITE" id="PS50088">
    <property type="entry name" value="ANK_REPEAT"/>
    <property type="match status" value="1"/>
</dbReference>
<evidence type="ECO:0000256" key="1">
    <source>
        <dbReference type="ARBA" id="ARBA00004496"/>
    </source>
</evidence>
<keyword evidence="3" id="KW-0963">Cytoplasm</keyword>
<dbReference type="PROSITE" id="PS50297">
    <property type="entry name" value="ANK_REP_REGION"/>
    <property type="match status" value="1"/>
</dbReference>
<dbReference type="InterPro" id="IPR002110">
    <property type="entry name" value="Ankyrin_rpt"/>
</dbReference>
<dbReference type="InterPro" id="IPR013187">
    <property type="entry name" value="F-box-assoc_dom_typ3"/>
</dbReference>
<dbReference type="Pfam" id="PF12796">
    <property type="entry name" value="Ank_2"/>
    <property type="match status" value="1"/>
</dbReference>
<evidence type="ECO:0000256" key="13">
    <source>
        <dbReference type="ARBA" id="ARBA00023242"/>
    </source>
</evidence>
<comment type="pathway">
    <text evidence="2">Protein modification; protein ubiquitination.</text>
</comment>
<dbReference type="PANTHER" id="PTHR46475">
    <property type="entry name" value="REGULATORY PROTEIN NPR3"/>
    <property type="match status" value="1"/>
</dbReference>
<dbReference type="GO" id="GO:2000022">
    <property type="term" value="P:regulation of jasmonic acid mediated signaling pathway"/>
    <property type="evidence" value="ECO:0007669"/>
    <property type="project" value="InterPro"/>
</dbReference>
<evidence type="ECO:0000256" key="18">
    <source>
        <dbReference type="SAM" id="MobiDB-lite"/>
    </source>
</evidence>
<dbReference type="GO" id="GO:2000031">
    <property type="term" value="P:regulation of salicylic acid mediated signaling pathway"/>
    <property type="evidence" value="ECO:0007669"/>
    <property type="project" value="InterPro"/>
</dbReference>
<evidence type="ECO:0000256" key="9">
    <source>
        <dbReference type="ARBA" id="ARBA00022799"/>
    </source>
</evidence>
<evidence type="ECO:0000256" key="17">
    <source>
        <dbReference type="PROSITE-ProRule" id="PRU01391"/>
    </source>
</evidence>
<dbReference type="Proteomes" id="UP000682877">
    <property type="component" value="Chromosome 2"/>
</dbReference>
<evidence type="ECO:0008006" key="23">
    <source>
        <dbReference type="Google" id="ProtNLM"/>
    </source>
</evidence>
<feature type="compositionally biased region" description="Low complexity" evidence="18">
    <location>
        <begin position="889"/>
        <end position="908"/>
    </location>
</feature>
<evidence type="ECO:0000313" key="21">
    <source>
        <dbReference type="EMBL" id="CAE5962206.1"/>
    </source>
</evidence>
<dbReference type="InterPro" id="IPR044292">
    <property type="entry name" value="NPR"/>
</dbReference>
<evidence type="ECO:0000256" key="11">
    <source>
        <dbReference type="ARBA" id="ARBA00022833"/>
    </source>
</evidence>
<dbReference type="SMART" id="SM00225">
    <property type="entry name" value="BTB"/>
    <property type="match status" value="1"/>
</dbReference>
<evidence type="ECO:0000256" key="14">
    <source>
        <dbReference type="ARBA" id="ARBA00034306"/>
    </source>
</evidence>
<comment type="similarity">
    <text evidence="15">Belongs to the plant 'ANKYRIN-BTB/POZ' family. 'NPR1-like' subfamily.</text>
</comment>
<dbReference type="GO" id="GO:0009862">
    <property type="term" value="P:systemic acquired resistance, salicylic acid mediated signaling pathway"/>
    <property type="evidence" value="ECO:0007669"/>
    <property type="project" value="InterPro"/>
</dbReference>
<dbReference type="PROSITE" id="PS52046">
    <property type="entry name" value="ZF_C2HC_NPR"/>
    <property type="match status" value="1"/>
</dbReference>
<dbReference type="InterPro" id="IPR057250">
    <property type="entry name" value="Znf_C2HC_NPR-type"/>
</dbReference>
<dbReference type="SMART" id="SM00248">
    <property type="entry name" value="ANK"/>
    <property type="match status" value="2"/>
</dbReference>
<accession>A0A8S1ZKY3</accession>
<keyword evidence="13" id="KW-0539">Nucleus</keyword>